<dbReference type="PANTHER" id="PTHR24356">
    <property type="entry name" value="SERINE/THREONINE-PROTEIN KINASE"/>
    <property type="match status" value="1"/>
</dbReference>
<keyword evidence="4" id="KW-0547">Nucleotide-binding</keyword>
<dbReference type="PROSITE" id="PS00108">
    <property type="entry name" value="PROTEIN_KINASE_ST"/>
    <property type="match status" value="1"/>
</dbReference>
<reference evidence="10" key="1">
    <citation type="submission" date="2023-03" db="EMBL/GenBank/DDBJ databases">
        <title>Massive genome expansion in bonnet fungi (Mycena s.s.) driven by repeated elements and novel gene families across ecological guilds.</title>
        <authorList>
            <consortium name="Lawrence Berkeley National Laboratory"/>
            <person name="Harder C.B."/>
            <person name="Miyauchi S."/>
            <person name="Viragh M."/>
            <person name="Kuo A."/>
            <person name="Thoen E."/>
            <person name="Andreopoulos B."/>
            <person name="Lu D."/>
            <person name="Skrede I."/>
            <person name="Drula E."/>
            <person name="Henrissat B."/>
            <person name="Morin E."/>
            <person name="Kohler A."/>
            <person name="Barry K."/>
            <person name="LaButti K."/>
            <person name="Morin E."/>
            <person name="Salamov A."/>
            <person name="Lipzen A."/>
            <person name="Mereny Z."/>
            <person name="Hegedus B."/>
            <person name="Baldrian P."/>
            <person name="Stursova M."/>
            <person name="Weitz H."/>
            <person name="Taylor A."/>
            <person name="Grigoriev I.V."/>
            <person name="Nagy L.G."/>
            <person name="Martin F."/>
            <person name="Kauserud H."/>
        </authorList>
    </citation>
    <scope>NUCLEOTIDE SEQUENCE</scope>
    <source>
        <strain evidence="10">CBHHK200</strain>
    </source>
</reference>
<evidence type="ECO:0000313" key="10">
    <source>
        <dbReference type="EMBL" id="KAJ7041921.1"/>
    </source>
</evidence>
<dbReference type="PROSITE" id="PS50011">
    <property type="entry name" value="PROTEIN_KINASE_DOM"/>
    <property type="match status" value="1"/>
</dbReference>
<dbReference type="AlphaFoldDB" id="A0AAD6TAQ2"/>
<dbReference type="PANTHER" id="PTHR24356:SF1">
    <property type="entry name" value="SERINE_THREONINE-PROTEIN KINASE GREATWALL"/>
    <property type="match status" value="1"/>
</dbReference>
<evidence type="ECO:0000256" key="6">
    <source>
        <dbReference type="ARBA" id="ARBA00022840"/>
    </source>
</evidence>
<feature type="non-terminal residue" evidence="10">
    <location>
        <position position="1"/>
    </location>
</feature>
<evidence type="ECO:0000256" key="3">
    <source>
        <dbReference type="ARBA" id="ARBA00022679"/>
    </source>
</evidence>
<dbReference type="EC" id="2.7.11.1" evidence="1"/>
<keyword evidence="5 10" id="KW-0418">Kinase</keyword>
<feature type="domain" description="Protein kinase" evidence="9">
    <location>
        <begin position="1"/>
        <end position="100"/>
    </location>
</feature>
<accession>A0AAD6TAQ2</accession>
<organism evidence="10 11">
    <name type="scientific">Mycena alexandri</name>
    <dbReference type="NCBI Taxonomy" id="1745969"/>
    <lineage>
        <taxon>Eukaryota</taxon>
        <taxon>Fungi</taxon>
        <taxon>Dikarya</taxon>
        <taxon>Basidiomycota</taxon>
        <taxon>Agaricomycotina</taxon>
        <taxon>Agaricomycetes</taxon>
        <taxon>Agaricomycetidae</taxon>
        <taxon>Agaricales</taxon>
        <taxon>Marasmiineae</taxon>
        <taxon>Mycenaceae</taxon>
        <taxon>Mycena</taxon>
    </lineage>
</organism>
<dbReference type="InterPro" id="IPR000719">
    <property type="entry name" value="Prot_kinase_dom"/>
</dbReference>
<evidence type="ECO:0000256" key="4">
    <source>
        <dbReference type="ARBA" id="ARBA00022741"/>
    </source>
</evidence>
<protein>
    <recommendedName>
        <fullName evidence="1">non-specific serine/threonine protein kinase</fullName>
        <ecNumber evidence="1">2.7.11.1</ecNumber>
    </recommendedName>
</protein>
<evidence type="ECO:0000313" key="11">
    <source>
        <dbReference type="Proteomes" id="UP001218188"/>
    </source>
</evidence>
<dbReference type="GO" id="GO:0035556">
    <property type="term" value="P:intracellular signal transduction"/>
    <property type="evidence" value="ECO:0007669"/>
    <property type="project" value="TreeGrafter"/>
</dbReference>
<evidence type="ECO:0000256" key="8">
    <source>
        <dbReference type="ARBA" id="ARBA00048679"/>
    </source>
</evidence>
<keyword evidence="11" id="KW-1185">Reference proteome</keyword>
<keyword evidence="2" id="KW-0723">Serine/threonine-protein kinase</keyword>
<evidence type="ECO:0000256" key="1">
    <source>
        <dbReference type="ARBA" id="ARBA00012513"/>
    </source>
</evidence>
<keyword evidence="6" id="KW-0067">ATP-binding</keyword>
<evidence type="ECO:0000256" key="5">
    <source>
        <dbReference type="ARBA" id="ARBA00022777"/>
    </source>
</evidence>
<dbReference type="InterPro" id="IPR050236">
    <property type="entry name" value="Ser_Thr_kinase_AGC"/>
</dbReference>
<dbReference type="Pfam" id="PF00069">
    <property type="entry name" value="Pkinase"/>
    <property type="match status" value="1"/>
</dbReference>
<name>A0AAD6TAQ2_9AGAR</name>
<dbReference type="Gene3D" id="1.10.510.10">
    <property type="entry name" value="Transferase(Phosphotransferase) domain 1"/>
    <property type="match status" value="1"/>
</dbReference>
<evidence type="ECO:0000259" key="9">
    <source>
        <dbReference type="PROSITE" id="PS50011"/>
    </source>
</evidence>
<dbReference type="EMBL" id="JARJCM010000014">
    <property type="protein sequence ID" value="KAJ7041921.1"/>
    <property type="molecule type" value="Genomic_DNA"/>
</dbReference>
<dbReference type="GO" id="GO:0005524">
    <property type="term" value="F:ATP binding"/>
    <property type="evidence" value="ECO:0007669"/>
    <property type="project" value="UniProtKB-KW"/>
</dbReference>
<comment type="catalytic activity">
    <reaction evidence="7">
        <text>L-threonyl-[protein] + ATP = O-phospho-L-threonyl-[protein] + ADP + H(+)</text>
        <dbReference type="Rhea" id="RHEA:46608"/>
        <dbReference type="Rhea" id="RHEA-COMP:11060"/>
        <dbReference type="Rhea" id="RHEA-COMP:11605"/>
        <dbReference type="ChEBI" id="CHEBI:15378"/>
        <dbReference type="ChEBI" id="CHEBI:30013"/>
        <dbReference type="ChEBI" id="CHEBI:30616"/>
        <dbReference type="ChEBI" id="CHEBI:61977"/>
        <dbReference type="ChEBI" id="CHEBI:456216"/>
        <dbReference type="EC" id="2.7.11.1"/>
    </reaction>
</comment>
<dbReference type="SUPFAM" id="SSF56112">
    <property type="entry name" value="Protein kinase-like (PK-like)"/>
    <property type="match status" value="1"/>
</dbReference>
<dbReference type="GO" id="GO:0004674">
    <property type="term" value="F:protein serine/threonine kinase activity"/>
    <property type="evidence" value="ECO:0007669"/>
    <property type="project" value="UniProtKB-KW"/>
</dbReference>
<comment type="caution">
    <text evidence="10">The sequence shown here is derived from an EMBL/GenBank/DDBJ whole genome shotgun (WGS) entry which is preliminary data.</text>
</comment>
<keyword evidence="3" id="KW-0808">Transferase</keyword>
<comment type="catalytic activity">
    <reaction evidence="8">
        <text>L-seryl-[protein] + ATP = O-phospho-L-seryl-[protein] + ADP + H(+)</text>
        <dbReference type="Rhea" id="RHEA:17989"/>
        <dbReference type="Rhea" id="RHEA-COMP:9863"/>
        <dbReference type="Rhea" id="RHEA-COMP:11604"/>
        <dbReference type="ChEBI" id="CHEBI:15378"/>
        <dbReference type="ChEBI" id="CHEBI:29999"/>
        <dbReference type="ChEBI" id="CHEBI:30616"/>
        <dbReference type="ChEBI" id="CHEBI:83421"/>
        <dbReference type="ChEBI" id="CHEBI:456216"/>
        <dbReference type="EC" id="2.7.11.1"/>
    </reaction>
</comment>
<dbReference type="InterPro" id="IPR011009">
    <property type="entry name" value="Kinase-like_dom_sf"/>
</dbReference>
<evidence type="ECO:0000256" key="2">
    <source>
        <dbReference type="ARBA" id="ARBA00022527"/>
    </source>
</evidence>
<proteinExistence type="predicted"/>
<evidence type="ECO:0000256" key="7">
    <source>
        <dbReference type="ARBA" id="ARBA00047899"/>
    </source>
</evidence>
<gene>
    <name evidence="10" type="ORF">C8F04DRAFT_946492</name>
</gene>
<dbReference type="Proteomes" id="UP001218188">
    <property type="component" value="Unassembled WGS sequence"/>
</dbReference>
<sequence>ALKTLHEVQHVVHRDLKLDNILLSSSGHLCLADFGSSMQQLPMGRRKLSEMEVSTAGMTPAYLAPEVFAGTKTTFCGTALDIWALGMLLLELFEGTGKVS</sequence>
<dbReference type="InterPro" id="IPR008271">
    <property type="entry name" value="Ser/Thr_kinase_AS"/>
</dbReference>